<evidence type="ECO:0000313" key="8">
    <source>
        <dbReference type="Proteomes" id="UP000019091"/>
    </source>
</evidence>
<accession>A0A4V7IBJ5</accession>
<evidence type="ECO:0000256" key="2">
    <source>
        <dbReference type="ARBA" id="ARBA00022475"/>
    </source>
</evidence>
<dbReference type="Proteomes" id="UP000019091">
    <property type="component" value="Chromosome"/>
</dbReference>
<sequence length="226" mass="24840">MYAFTSEQILKKFCKGESTVEFWYGFGVITAIHILAAISPGPDFIFVSQQTLSRGRATGLLCALGVALGFSVHILYSIMGLAVVIANAAWLLTAIKIVGGAYLIWLGYQGLKARAKNEVVEIKQEKLAPQSYGKSIWKGFLCNVLNPKAPVYLVSVFTVVLSPEMPLWQLSIYGLWMMFLLFAWFATVAFLLSIPQVNAQFQKAGHWIDRLLGTVMVGLGIKVISG</sequence>
<keyword evidence="5 6" id="KW-0472">Membrane</keyword>
<feature type="transmembrane region" description="Helical" evidence="6">
    <location>
        <begin position="173"/>
        <end position="195"/>
    </location>
</feature>
<keyword evidence="2" id="KW-1003">Cell membrane</keyword>
<feature type="transmembrane region" description="Helical" evidence="6">
    <location>
        <begin position="88"/>
        <end position="108"/>
    </location>
</feature>
<organism evidence="7 8">
    <name type="scientific">Bibersteinia trehalosi USDA-ARS-USMARC-188</name>
    <dbReference type="NCBI Taxonomy" id="1263829"/>
    <lineage>
        <taxon>Bacteria</taxon>
        <taxon>Pseudomonadati</taxon>
        <taxon>Pseudomonadota</taxon>
        <taxon>Gammaproteobacteria</taxon>
        <taxon>Pasteurellales</taxon>
        <taxon>Pasteurellaceae</taxon>
        <taxon>Bibersteinia</taxon>
    </lineage>
</organism>
<keyword evidence="3 6" id="KW-0812">Transmembrane</keyword>
<feature type="transmembrane region" description="Helical" evidence="6">
    <location>
        <begin position="59"/>
        <end position="82"/>
    </location>
</feature>
<dbReference type="EMBL" id="CP006954">
    <property type="protein sequence ID" value="AHG82369.1"/>
    <property type="molecule type" value="Genomic_DNA"/>
</dbReference>
<evidence type="ECO:0000256" key="6">
    <source>
        <dbReference type="SAM" id="Phobius"/>
    </source>
</evidence>
<keyword evidence="4 6" id="KW-1133">Transmembrane helix</keyword>
<proteinExistence type="predicted"/>
<dbReference type="PANTHER" id="PTHR30086">
    <property type="entry name" value="ARGININE EXPORTER PROTEIN ARGO"/>
    <property type="match status" value="1"/>
</dbReference>
<dbReference type="PANTHER" id="PTHR30086:SF20">
    <property type="entry name" value="ARGININE EXPORTER PROTEIN ARGO-RELATED"/>
    <property type="match status" value="1"/>
</dbReference>
<dbReference type="Pfam" id="PF01810">
    <property type="entry name" value="LysE"/>
    <property type="match status" value="1"/>
</dbReference>
<gene>
    <name evidence="7" type="ORF">F542_16540</name>
</gene>
<evidence type="ECO:0000256" key="3">
    <source>
        <dbReference type="ARBA" id="ARBA00022692"/>
    </source>
</evidence>
<dbReference type="OrthoDB" id="581870at2"/>
<evidence type="ECO:0000256" key="1">
    <source>
        <dbReference type="ARBA" id="ARBA00004651"/>
    </source>
</evidence>
<dbReference type="InterPro" id="IPR001123">
    <property type="entry name" value="LeuE-type"/>
</dbReference>
<dbReference type="GO" id="GO:0015171">
    <property type="term" value="F:amino acid transmembrane transporter activity"/>
    <property type="evidence" value="ECO:0007669"/>
    <property type="project" value="TreeGrafter"/>
</dbReference>
<reference evidence="7 8" key="1">
    <citation type="journal article" date="2014" name="Genome Announc.">
        <title>Complete Closed Genome Sequences of Three Bibersteinia trehalosi Nasopharyngeal Isolates from Cattle with Shipping Fever.</title>
        <authorList>
            <person name="Harhay G.P."/>
            <person name="McVey D.S."/>
            <person name="Koren S."/>
            <person name="Phillippy A.M."/>
            <person name="Bono J."/>
            <person name="Harhay D.M."/>
            <person name="Clawson M.L."/>
            <person name="Heaton M.P."/>
            <person name="Chitko-McKown C.G."/>
            <person name="Korlach J."/>
            <person name="Smith T.P."/>
        </authorList>
    </citation>
    <scope>NUCLEOTIDE SEQUENCE [LARGE SCALE GENOMIC DNA]</scope>
    <source>
        <strain evidence="7 8">USDA-ARS-USMARC-188</strain>
    </source>
</reference>
<evidence type="ECO:0000313" key="7">
    <source>
        <dbReference type="EMBL" id="AHG82369.1"/>
    </source>
</evidence>
<dbReference type="AlphaFoldDB" id="A0A4V7IBJ5"/>
<feature type="transmembrane region" description="Helical" evidence="6">
    <location>
        <begin position="22"/>
        <end position="47"/>
    </location>
</feature>
<comment type="subcellular location">
    <subcellularLocation>
        <location evidence="1">Cell membrane</location>
        <topology evidence="1">Multi-pass membrane protein</topology>
    </subcellularLocation>
</comment>
<dbReference type="KEGG" id="btre:F542_16540"/>
<evidence type="ECO:0000256" key="4">
    <source>
        <dbReference type="ARBA" id="ARBA00022989"/>
    </source>
</evidence>
<dbReference type="PIRSF" id="PIRSF006324">
    <property type="entry name" value="LeuE"/>
    <property type="match status" value="1"/>
</dbReference>
<name>A0A4V7IBJ5_BIBTR</name>
<evidence type="ECO:0000256" key="5">
    <source>
        <dbReference type="ARBA" id="ARBA00023136"/>
    </source>
</evidence>
<dbReference type="GO" id="GO:0005886">
    <property type="term" value="C:plasma membrane"/>
    <property type="evidence" value="ECO:0007669"/>
    <property type="project" value="UniProtKB-SubCell"/>
</dbReference>
<protein>
    <submittedName>
        <fullName evidence="7">RhtB protein</fullName>
    </submittedName>
</protein>